<accession>A0AAN7WGS1</accession>
<gene>
    <name evidence="1" type="ORF">LTR97_001048</name>
</gene>
<evidence type="ECO:0000313" key="2">
    <source>
        <dbReference type="Proteomes" id="UP001310594"/>
    </source>
</evidence>
<protein>
    <submittedName>
        <fullName evidence="1">Uncharacterized protein</fullName>
    </submittedName>
</protein>
<dbReference type="AlphaFoldDB" id="A0AAN7WGS1"/>
<proteinExistence type="predicted"/>
<dbReference type="EMBL" id="JAVRQU010000002">
    <property type="protein sequence ID" value="KAK5706062.1"/>
    <property type="molecule type" value="Genomic_DNA"/>
</dbReference>
<organism evidence="1 2">
    <name type="scientific">Elasticomyces elasticus</name>
    <dbReference type="NCBI Taxonomy" id="574655"/>
    <lineage>
        <taxon>Eukaryota</taxon>
        <taxon>Fungi</taxon>
        <taxon>Dikarya</taxon>
        <taxon>Ascomycota</taxon>
        <taxon>Pezizomycotina</taxon>
        <taxon>Dothideomycetes</taxon>
        <taxon>Dothideomycetidae</taxon>
        <taxon>Mycosphaerellales</taxon>
        <taxon>Teratosphaeriaceae</taxon>
        <taxon>Elasticomyces</taxon>
    </lineage>
</organism>
<evidence type="ECO:0000313" key="1">
    <source>
        <dbReference type="EMBL" id="KAK5706062.1"/>
    </source>
</evidence>
<sequence length="203" mass="22433">MANLNKPQSMTLEITQTICSPDHDHPNIFTIYAAGNLTPPATTISPSEEHGDIKAQLIAVGKMRLTSPQGQAFYHECQAYDTAHSEDCARLDKVENFLANESLLGDFGEIVASAETVLFTEEVWLHRSLRGKGLSLVMVKEFIELLTLGKNAVVMLQAGDITREADNGGESTERLTRHWKKLGFSEWSDSDDAWLLLSTLLGE</sequence>
<dbReference type="Proteomes" id="UP001310594">
    <property type="component" value="Unassembled WGS sequence"/>
</dbReference>
<comment type="caution">
    <text evidence="1">The sequence shown here is derived from an EMBL/GenBank/DDBJ whole genome shotgun (WGS) entry which is preliminary data.</text>
</comment>
<reference evidence="1" key="1">
    <citation type="submission" date="2023-08" db="EMBL/GenBank/DDBJ databases">
        <title>Black Yeasts Isolated from many extreme environments.</title>
        <authorList>
            <person name="Coleine C."/>
            <person name="Stajich J.E."/>
            <person name="Selbmann L."/>
        </authorList>
    </citation>
    <scope>NUCLEOTIDE SEQUENCE</scope>
    <source>
        <strain evidence="1">CCFEE 5810</strain>
    </source>
</reference>
<name>A0AAN7WGS1_9PEZI</name>